<feature type="transmembrane region" description="Helical" evidence="2">
    <location>
        <begin position="270"/>
        <end position="293"/>
    </location>
</feature>
<gene>
    <name evidence="3" type="ORF">I306_01541</name>
</gene>
<keyword evidence="2" id="KW-0472">Membrane</keyword>
<evidence type="ECO:0000313" key="4">
    <source>
        <dbReference type="Proteomes" id="UP000054272"/>
    </source>
</evidence>
<organism evidence="3 4">
    <name type="scientific">Cryptococcus gattii EJB2</name>
    <dbReference type="NCBI Taxonomy" id="1296103"/>
    <lineage>
        <taxon>Eukaryota</taxon>
        <taxon>Fungi</taxon>
        <taxon>Dikarya</taxon>
        <taxon>Basidiomycota</taxon>
        <taxon>Agaricomycotina</taxon>
        <taxon>Tremellomycetes</taxon>
        <taxon>Tremellales</taxon>
        <taxon>Cryptococcaceae</taxon>
        <taxon>Cryptococcus</taxon>
        <taxon>Cryptococcus gattii species complex</taxon>
    </lineage>
</organism>
<feature type="transmembrane region" description="Helical" evidence="2">
    <location>
        <begin position="201"/>
        <end position="220"/>
    </location>
</feature>
<feature type="region of interest" description="Disordered" evidence="1">
    <location>
        <begin position="1"/>
        <end position="152"/>
    </location>
</feature>
<name>A0ABR5C0N0_9TREE</name>
<proteinExistence type="predicted"/>
<keyword evidence="2" id="KW-0812">Transmembrane</keyword>
<feature type="compositionally biased region" description="Acidic residues" evidence="1">
    <location>
        <begin position="95"/>
        <end position="109"/>
    </location>
</feature>
<accession>A0ABR5C0N0</accession>
<evidence type="ECO:0000256" key="2">
    <source>
        <dbReference type="SAM" id="Phobius"/>
    </source>
</evidence>
<protein>
    <submittedName>
        <fullName evidence="3">Uncharacterized protein</fullName>
    </submittedName>
</protein>
<sequence length="417" mass="46600">MAASKRPFADPGPSNKESPPLSESDLSDSETEVDSDKETASSSFGNAEKKKIAPATIRYPLRTMEAKEIVNVEEHDNRASQKREINSSEIRTTNLEDDTDSDVSGDDYSTDTTAVESNTESEGWKKRSKVSSRKPIYPPSTKLRTKKQSKLTQADYLSRSQKLHDSYIQRPPVWASCCGDCSRCWQGTWSWGGWKWLIRKLPFLLAFAMLLCGAVCAATGPQTGVWALEAGGYKFGGLGWCDSQESKCQEGVLYSGATVGGQWPPITVPILLLCFGFLAILQSTFLLFTFLFIRHGALSCCSDPEFQRQNVRGLQQDPRRVKSLIWFERTMTFSGIAYSAVAVILVIWVSQTNAEGGVGYKLWAYDSNACITSAARRQKRGGKYEETYYEDPDEDEVIVSRNGADTVERPKRRIRKY</sequence>
<evidence type="ECO:0000313" key="3">
    <source>
        <dbReference type="EMBL" id="KIR81308.1"/>
    </source>
</evidence>
<feature type="compositionally biased region" description="Basic and acidic residues" evidence="1">
    <location>
        <begin position="64"/>
        <end position="86"/>
    </location>
</feature>
<keyword evidence="2" id="KW-1133">Transmembrane helix</keyword>
<dbReference type="EMBL" id="KN848605">
    <property type="protein sequence ID" value="KIR81308.1"/>
    <property type="molecule type" value="Genomic_DNA"/>
</dbReference>
<keyword evidence="4" id="KW-1185">Reference proteome</keyword>
<feature type="transmembrane region" description="Helical" evidence="2">
    <location>
        <begin position="330"/>
        <end position="349"/>
    </location>
</feature>
<reference evidence="3 4" key="1">
    <citation type="submission" date="2015-01" db="EMBL/GenBank/DDBJ databases">
        <title>The Genome Sequence of Cryptococcus gattii EJB2.</title>
        <authorList>
            <consortium name="The Broad Institute Genomics Platform"/>
            <person name="Cuomo C."/>
            <person name="Litvintseva A."/>
            <person name="Chen Y."/>
            <person name="Heitman J."/>
            <person name="Sun S."/>
            <person name="Springer D."/>
            <person name="Dromer F."/>
            <person name="Young S."/>
            <person name="Zeng Q."/>
            <person name="Gargeya S."/>
            <person name="Abouelleil A."/>
            <person name="Alvarado L."/>
            <person name="Chapman S.B."/>
            <person name="Gainer-Dewar J."/>
            <person name="Goldberg J."/>
            <person name="Griggs A."/>
            <person name="Gujja S."/>
            <person name="Hansen M."/>
            <person name="Howarth C."/>
            <person name="Imamovic A."/>
            <person name="Larimer J."/>
            <person name="Murphy C."/>
            <person name="Naylor J."/>
            <person name="Pearson M."/>
            <person name="Priest M."/>
            <person name="Roberts A."/>
            <person name="Saif S."/>
            <person name="Shea T."/>
            <person name="Sykes S."/>
            <person name="Wortman J."/>
            <person name="Nusbaum C."/>
            <person name="Birren B."/>
        </authorList>
    </citation>
    <scope>NUCLEOTIDE SEQUENCE [LARGE SCALE GENOMIC DNA]</scope>
    <source>
        <strain evidence="3 4">EJB2</strain>
    </source>
</reference>
<dbReference type="Proteomes" id="UP000054272">
    <property type="component" value="Unassembled WGS sequence"/>
</dbReference>
<evidence type="ECO:0000256" key="1">
    <source>
        <dbReference type="SAM" id="MobiDB-lite"/>
    </source>
</evidence>